<dbReference type="SUPFAM" id="SSF141072">
    <property type="entry name" value="CalX-like"/>
    <property type="match status" value="1"/>
</dbReference>
<feature type="compositionally biased region" description="Low complexity" evidence="1">
    <location>
        <begin position="123"/>
        <end position="145"/>
    </location>
</feature>
<dbReference type="InterPro" id="IPR038081">
    <property type="entry name" value="CalX-like_sf"/>
</dbReference>
<reference evidence="3 4" key="1">
    <citation type="submission" date="2020-03" db="EMBL/GenBank/DDBJ databases">
        <title>Two novel Motilibacter sp.</title>
        <authorList>
            <person name="Liu S."/>
        </authorList>
    </citation>
    <scope>NUCLEOTIDE SEQUENCE [LARGE SCALE GENOMIC DNA]</scope>
    <source>
        <strain evidence="3 4">E257</strain>
    </source>
</reference>
<evidence type="ECO:0000313" key="4">
    <source>
        <dbReference type="Proteomes" id="UP000800981"/>
    </source>
</evidence>
<comment type="caution">
    <text evidence="3">The sequence shown here is derived from an EMBL/GenBank/DDBJ whole genome shotgun (WGS) entry which is preliminary data.</text>
</comment>
<dbReference type="EMBL" id="JAANNP010000004">
    <property type="protein sequence ID" value="NHC14111.1"/>
    <property type="molecule type" value="Genomic_DNA"/>
</dbReference>
<feature type="region of interest" description="Disordered" evidence="1">
    <location>
        <begin position="123"/>
        <end position="161"/>
    </location>
</feature>
<protein>
    <recommendedName>
        <fullName evidence="5">Chlorophyllase-like protein</fullName>
    </recommendedName>
</protein>
<dbReference type="Proteomes" id="UP000800981">
    <property type="component" value="Unassembled WGS sequence"/>
</dbReference>
<feature type="chain" id="PRO_5045774761" description="Chlorophyllase-like protein" evidence="2">
    <location>
        <begin position="40"/>
        <end position="958"/>
    </location>
</feature>
<accession>A0ABX0GT99</accession>
<gene>
    <name evidence="3" type="ORF">G9H71_09990</name>
</gene>
<dbReference type="InterPro" id="IPR029058">
    <property type="entry name" value="AB_hydrolase_fold"/>
</dbReference>
<name>A0ABX0GT99_9ACTN</name>
<dbReference type="SUPFAM" id="SSF53474">
    <property type="entry name" value="alpha/beta-Hydrolases"/>
    <property type="match status" value="1"/>
</dbReference>
<proteinExistence type="predicted"/>
<dbReference type="RefSeq" id="WP_166281314.1">
    <property type="nucleotide sequence ID" value="NZ_JAANNP010000004.1"/>
</dbReference>
<organism evidence="3 4">
    <name type="scientific">Motilibacter deserti</name>
    <dbReference type="NCBI Taxonomy" id="2714956"/>
    <lineage>
        <taxon>Bacteria</taxon>
        <taxon>Bacillati</taxon>
        <taxon>Actinomycetota</taxon>
        <taxon>Actinomycetes</taxon>
        <taxon>Motilibacterales</taxon>
        <taxon>Motilibacteraceae</taxon>
        <taxon>Motilibacter</taxon>
    </lineage>
</organism>
<keyword evidence="2" id="KW-0732">Signal</keyword>
<feature type="signal peptide" evidence="2">
    <location>
        <begin position="1"/>
        <end position="39"/>
    </location>
</feature>
<dbReference type="Gene3D" id="3.40.50.1820">
    <property type="entry name" value="alpha/beta hydrolase"/>
    <property type="match status" value="1"/>
</dbReference>
<keyword evidence="4" id="KW-1185">Reference proteome</keyword>
<dbReference type="Gene3D" id="2.60.40.2030">
    <property type="match status" value="1"/>
</dbReference>
<evidence type="ECO:0000256" key="1">
    <source>
        <dbReference type="SAM" id="MobiDB-lite"/>
    </source>
</evidence>
<evidence type="ECO:0000256" key="2">
    <source>
        <dbReference type="SAM" id="SignalP"/>
    </source>
</evidence>
<evidence type="ECO:0008006" key="5">
    <source>
        <dbReference type="Google" id="ProtNLM"/>
    </source>
</evidence>
<sequence>MPRSTPSFRAGRAGRASRLTGLVLAVAASAVLPSAPTLAAAAPVAHHPAASGLGWRVTATATGGSAVTLDVGRLPVRDALPWLVVDGRPVGPAVLSDDGRRLSAVTDRRLVGVQDVELAWSGSASAPSSSALPSSAPLSSARQPSPGGPGGSPGAGTAAARTSAAVAADGVSTRDYDLGDEALPLSSLGGARVELRGRAYWPEGLPGRRHPVVVLLHGRHEPCYVTDPEHVPEPVPLPEWPCPDGWSPVPSYGGYDDIGNALAAAGHVVVSVSANAVNALDHREPDAGAQARADLVLATLDLLARWDKKGDDPLDGVLDGELDLHTVGLLGHSRGGEGVVLAALANATRATPYGIRAVLPLAPTDFLRLTLPGTAMSVLLPYCDGDVLDLQGAHLVDDTRYAVTGDRAPRSALLVHGANHNFFNTEWTPGLSAAPSIDDWEFADIDNDDPTCGAAAPTRLAAAEQRAVGAGYAEAFFRLHLADERSFLPYFDGSAARPAGIGRAVVDVAAAQQPADERLDLARFDESVAPAVLSGAVTGEICGGALAPGIEEPPGTGTHPLPPCTTRTPTYVLPDWGPSAIALGRPASPALHLRWSGHGSVRVPLSGPARRADRYDALVLRAAPGETATAPVPLVLRLTDTRGRTTDLPVPALSPALTPLPGEPPTGELDFPILPKLMLRQVHVSLDEVRGVDLHRLAAVEILTPDGTGEAYIADLAFASPDEGRPAPTTLPQVSVGDVTEAEGDSGTRTLQVPVRLSRPSSVPVSMWVDAYRPLTGELAFSGAVDIAPGTAATNVPIEVTGNTVDDGGFQEIVVVASGVEEAAVADPLGLVRLVDEEPPPLLTVSGFAEAVEPPLGLPDEPMPVAYLAFPAHLSAPSGLPVEVSARAAGGTATEWYDYAPIAFLDVPAGETEGSLLVPVFGDEEVEPDESVLLELLEGESYVLDGPASLFGVIRDAG</sequence>
<evidence type="ECO:0000313" key="3">
    <source>
        <dbReference type="EMBL" id="NHC14111.1"/>
    </source>
</evidence>